<keyword evidence="8 16" id="KW-0227">DNA damage</keyword>
<evidence type="ECO:0000256" key="6">
    <source>
        <dbReference type="ARBA" id="ARBA00022737"/>
    </source>
</evidence>
<evidence type="ECO:0000256" key="2">
    <source>
        <dbReference type="ARBA" id="ARBA00004123"/>
    </source>
</evidence>
<dbReference type="Pfam" id="PF04679">
    <property type="entry name" value="DNA_ligase_A_C"/>
    <property type="match status" value="1"/>
</dbReference>
<feature type="region of interest" description="Disordered" evidence="18">
    <location>
        <begin position="1"/>
        <end position="44"/>
    </location>
</feature>
<evidence type="ECO:0000256" key="1">
    <source>
        <dbReference type="ARBA" id="ARBA00001946"/>
    </source>
</evidence>
<dbReference type="InterPro" id="IPR012310">
    <property type="entry name" value="DNA_ligase_ATP-dep_cent"/>
</dbReference>
<keyword evidence="4 16" id="KW-0436">Ligase</keyword>
<dbReference type="GO" id="GO:0005524">
    <property type="term" value="F:ATP binding"/>
    <property type="evidence" value="ECO:0007669"/>
    <property type="project" value="UniProtKB-KW"/>
</dbReference>
<dbReference type="PROSITE" id="PS00697">
    <property type="entry name" value="DNA_LIGASE_A1"/>
    <property type="match status" value="1"/>
</dbReference>
<dbReference type="Gene3D" id="2.40.50.140">
    <property type="entry name" value="Nucleic acid-binding proteins"/>
    <property type="match status" value="1"/>
</dbReference>
<keyword evidence="11 16" id="KW-0233">DNA recombination</keyword>
<evidence type="ECO:0000256" key="11">
    <source>
        <dbReference type="ARBA" id="ARBA00023172"/>
    </source>
</evidence>
<feature type="domain" description="BRCT" evidence="20">
    <location>
        <begin position="740"/>
        <end position="828"/>
    </location>
</feature>
<dbReference type="GO" id="GO:0003910">
    <property type="term" value="F:DNA ligase (ATP) activity"/>
    <property type="evidence" value="ECO:0007669"/>
    <property type="project" value="UniProtKB-EC"/>
</dbReference>
<keyword evidence="13" id="KW-0539">Nucleus</keyword>
<evidence type="ECO:0000256" key="14">
    <source>
        <dbReference type="ARBA" id="ARBA00034003"/>
    </source>
</evidence>
<feature type="domain" description="ATP-dependent DNA ligase family profile" evidence="19">
    <location>
        <begin position="438"/>
        <end position="563"/>
    </location>
</feature>
<dbReference type="SMART" id="SM00292">
    <property type="entry name" value="BRCT"/>
    <property type="match status" value="1"/>
</dbReference>
<name>A0AAN7SX32_9EURO</name>
<accession>A0AAN7SX32</accession>
<keyword evidence="6" id="KW-0677">Repeat</keyword>
<feature type="compositionally biased region" description="Basic and acidic residues" evidence="18">
    <location>
        <begin position="1"/>
        <end position="11"/>
    </location>
</feature>
<evidence type="ECO:0000256" key="17">
    <source>
        <dbReference type="RuleBase" id="RU004196"/>
    </source>
</evidence>
<dbReference type="InterPro" id="IPR044125">
    <property type="entry name" value="Adenylation_DNA_ligase_IV"/>
</dbReference>
<evidence type="ECO:0000256" key="10">
    <source>
        <dbReference type="ARBA" id="ARBA00022842"/>
    </source>
</evidence>
<feature type="region of interest" description="Disordered" evidence="18">
    <location>
        <begin position="695"/>
        <end position="723"/>
    </location>
</feature>
<evidence type="ECO:0000256" key="15">
    <source>
        <dbReference type="ARBA" id="ARBA00043870"/>
    </source>
</evidence>
<evidence type="ECO:0000256" key="8">
    <source>
        <dbReference type="ARBA" id="ARBA00022763"/>
    </source>
</evidence>
<dbReference type="FunFam" id="3.30.470.30:FF:000013">
    <property type="entry name" value="DNA ligase"/>
    <property type="match status" value="1"/>
</dbReference>
<dbReference type="GO" id="GO:0006310">
    <property type="term" value="P:DNA recombination"/>
    <property type="evidence" value="ECO:0007669"/>
    <property type="project" value="UniProtKB-KW"/>
</dbReference>
<dbReference type="InterPro" id="IPR012309">
    <property type="entry name" value="DNA_ligase_ATP-dep_C"/>
</dbReference>
<dbReference type="InterPro" id="IPR016059">
    <property type="entry name" value="DNA_ligase_ATP-dep_CS"/>
</dbReference>
<dbReference type="GO" id="GO:0046872">
    <property type="term" value="F:metal ion binding"/>
    <property type="evidence" value="ECO:0007669"/>
    <property type="project" value="UniProtKB-KW"/>
</dbReference>
<dbReference type="NCBIfam" id="TIGR00574">
    <property type="entry name" value="dnl1"/>
    <property type="match status" value="1"/>
</dbReference>
<comment type="subcellular location">
    <subcellularLocation>
        <location evidence="2">Nucleus</location>
    </subcellularLocation>
</comment>
<dbReference type="Pfam" id="PF16589">
    <property type="entry name" value="BRCT_2"/>
    <property type="match status" value="1"/>
</dbReference>
<feature type="domain" description="BRCT" evidence="20">
    <location>
        <begin position="909"/>
        <end position="1016"/>
    </location>
</feature>
<evidence type="ECO:0000256" key="13">
    <source>
        <dbReference type="ARBA" id="ARBA00023242"/>
    </source>
</evidence>
<dbReference type="GO" id="GO:0003677">
    <property type="term" value="F:DNA binding"/>
    <property type="evidence" value="ECO:0007669"/>
    <property type="project" value="InterPro"/>
</dbReference>
<feature type="compositionally biased region" description="Polar residues" evidence="18">
    <location>
        <begin position="14"/>
        <end position="27"/>
    </location>
</feature>
<evidence type="ECO:0000259" key="19">
    <source>
        <dbReference type="PROSITE" id="PS50160"/>
    </source>
</evidence>
<dbReference type="EMBL" id="JAVRRJ010000006">
    <property type="protein sequence ID" value="KAK5083782.1"/>
    <property type="molecule type" value="Genomic_DNA"/>
</dbReference>
<dbReference type="CDD" id="cd00027">
    <property type="entry name" value="BRCT"/>
    <property type="match status" value="1"/>
</dbReference>
<evidence type="ECO:0000313" key="21">
    <source>
        <dbReference type="EMBL" id="KAK5083782.1"/>
    </source>
</evidence>
<proteinExistence type="inferred from homology"/>
<keyword evidence="10" id="KW-0460">Magnesium</keyword>
<comment type="cofactor">
    <cofactor evidence="1">
        <name>Mg(2+)</name>
        <dbReference type="ChEBI" id="CHEBI:18420"/>
    </cofactor>
</comment>
<dbReference type="InterPro" id="IPR036420">
    <property type="entry name" value="BRCT_dom_sf"/>
</dbReference>
<dbReference type="InterPro" id="IPR036599">
    <property type="entry name" value="DNA_ligase_N_sf"/>
</dbReference>
<dbReference type="SUPFAM" id="SSF50249">
    <property type="entry name" value="Nucleic acid-binding proteins"/>
    <property type="match status" value="1"/>
</dbReference>
<dbReference type="FunFam" id="1.10.3260.10:FF:000008">
    <property type="entry name" value="DNA ligase 4"/>
    <property type="match status" value="1"/>
</dbReference>
<evidence type="ECO:0000256" key="4">
    <source>
        <dbReference type="ARBA" id="ARBA00022598"/>
    </source>
</evidence>
<dbReference type="GO" id="GO:0071897">
    <property type="term" value="P:DNA biosynthetic process"/>
    <property type="evidence" value="ECO:0007669"/>
    <property type="project" value="InterPro"/>
</dbReference>
<dbReference type="Proteomes" id="UP001309876">
    <property type="component" value="Unassembled WGS sequence"/>
</dbReference>
<dbReference type="InterPro" id="IPR012308">
    <property type="entry name" value="DNA_ligase_ATP-dep_N"/>
</dbReference>
<keyword evidence="7 16" id="KW-0547">Nucleotide-binding</keyword>
<dbReference type="PANTHER" id="PTHR45997">
    <property type="entry name" value="DNA LIGASE 4"/>
    <property type="match status" value="1"/>
</dbReference>
<dbReference type="Pfam" id="PF04675">
    <property type="entry name" value="DNA_ligase_A_N"/>
    <property type="match status" value="1"/>
</dbReference>
<organism evidence="21 22">
    <name type="scientific">Lithohypha guttulata</name>
    <dbReference type="NCBI Taxonomy" id="1690604"/>
    <lineage>
        <taxon>Eukaryota</taxon>
        <taxon>Fungi</taxon>
        <taxon>Dikarya</taxon>
        <taxon>Ascomycota</taxon>
        <taxon>Pezizomycotina</taxon>
        <taxon>Eurotiomycetes</taxon>
        <taxon>Chaetothyriomycetidae</taxon>
        <taxon>Chaetothyriales</taxon>
        <taxon>Trichomeriaceae</taxon>
        <taxon>Lithohypha</taxon>
    </lineage>
</organism>
<comment type="caution">
    <text evidence="21">The sequence shown here is derived from an EMBL/GenBank/DDBJ whole genome shotgun (WGS) entry which is preliminary data.</text>
</comment>
<comment type="catalytic activity">
    <reaction evidence="14 16">
        <text>ATP + (deoxyribonucleotide)n-3'-hydroxyl + 5'-phospho-(deoxyribonucleotide)m = (deoxyribonucleotide)n+m + AMP + diphosphate.</text>
        <dbReference type="EC" id="6.5.1.1"/>
    </reaction>
</comment>
<evidence type="ECO:0000256" key="9">
    <source>
        <dbReference type="ARBA" id="ARBA00022840"/>
    </source>
</evidence>
<dbReference type="SUPFAM" id="SSF52113">
    <property type="entry name" value="BRCT domain"/>
    <property type="match status" value="2"/>
</dbReference>
<dbReference type="Gene3D" id="3.40.50.10190">
    <property type="entry name" value="BRCT domain"/>
    <property type="match status" value="2"/>
</dbReference>
<feature type="compositionally biased region" description="Basic residues" evidence="18">
    <location>
        <begin position="705"/>
        <end position="718"/>
    </location>
</feature>
<dbReference type="GO" id="GO:0006297">
    <property type="term" value="P:nucleotide-excision repair, DNA gap filling"/>
    <property type="evidence" value="ECO:0007669"/>
    <property type="project" value="TreeGrafter"/>
</dbReference>
<comment type="function">
    <text evidence="15">DNA ligase involved in DNA non-homologous end joining (NHEJ); required for double-strand break (DSB) repair.</text>
</comment>
<dbReference type="EC" id="6.5.1.1" evidence="16"/>
<dbReference type="InterPro" id="IPR000977">
    <property type="entry name" value="DNA_ligase_ATP-dep"/>
</dbReference>
<keyword evidence="22" id="KW-1185">Reference proteome</keyword>
<evidence type="ECO:0000256" key="12">
    <source>
        <dbReference type="ARBA" id="ARBA00023204"/>
    </source>
</evidence>
<dbReference type="PROSITE" id="PS50160">
    <property type="entry name" value="DNA_LIGASE_A3"/>
    <property type="match status" value="1"/>
</dbReference>
<dbReference type="Pfam" id="PF01068">
    <property type="entry name" value="DNA_ligase_A_M"/>
    <property type="match status" value="1"/>
</dbReference>
<dbReference type="GO" id="GO:0006303">
    <property type="term" value="P:double-strand break repair via nonhomologous end joining"/>
    <property type="evidence" value="ECO:0007669"/>
    <property type="project" value="TreeGrafter"/>
</dbReference>
<gene>
    <name evidence="21" type="primary">LIG4</name>
    <name evidence="21" type="ORF">LTR05_006288</name>
</gene>
<keyword evidence="5" id="KW-0479">Metal-binding</keyword>
<dbReference type="GO" id="GO:0032807">
    <property type="term" value="C:DNA ligase IV complex"/>
    <property type="evidence" value="ECO:0007669"/>
    <property type="project" value="TreeGrafter"/>
</dbReference>
<keyword evidence="9 16" id="KW-0067">ATP-binding</keyword>
<dbReference type="CDD" id="cd07903">
    <property type="entry name" value="Adenylation_DNA_ligase_IV"/>
    <property type="match status" value="1"/>
</dbReference>
<protein>
    <recommendedName>
        <fullName evidence="16">DNA ligase</fullName>
        <ecNumber evidence="16">6.5.1.1</ecNumber>
    </recommendedName>
</protein>
<dbReference type="PROSITE" id="PS50172">
    <property type="entry name" value="BRCT"/>
    <property type="match status" value="2"/>
</dbReference>
<dbReference type="InterPro" id="IPR029710">
    <property type="entry name" value="LIG4"/>
</dbReference>
<evidence type="ECO:0000259" key="20">
    <source>
        <dbReference type="PROSITE" id="PS50172"/>
    </source>
</evidence>
<evidence type="ECO:0000256" key="3">
    <source>
        <dbReference type="ARBA" id="ARBA00007572"/>
    </source>
</evidence>
<dbReference type="CDD" id="cd07968">
    <property type="entry name" value="OBF_DNA_ligase_IV"/>
    <property type="match status" value="1"/>
</dbReference>
<dbReference type="SUPFAM" id="SSF56091">
    <property type="entry name" value="DNA ligase/mRNA capping enzyme, catalytic domain"/>
    <property type="match status" value="1"/>
</dbReference>
<reference evidence="21 22" key="1">
    <citation type="submission" date="2023-08" db="EMBL/GenBank/DDBJ databases">
        <title>Black Yeasts Isolated from many extreme environments.</title>
        <authorList>
            <person name="Coleine C."/>
            <person name="Stajich J.E."/>
            <person name="Selbmann L."/>
        </authorList>
    </citation>
    <scope>NUCLEOTIDE SEQUENCE [LARGE SCALE GENOMIC DNA]</scope>
    <source>
        <strain evidence="21 22">CCFEE 5910</strain>
    </source>
</reference>
<dbReference type="InterPro" id="IPR001357">
    <property type="entry name" value="BRCT_dom"/>
</dbReference>
<keyword evidence="12 16" id="KW-0234">DNA repair</keyword>
<sequence>MGRRYSDREGSPDDQGTQPGKTNYATQQEEDDRLYPNRPRNKHQTLPFRTLYQDLFDPLLANKSSNQPNKRRKVGLKAVDRRSPHEIRRAIIERYISRWRRDVGDDFYPAMRLILPDKDRDRSMYGLKEKVLAKYIIKILKIDKNSEDGYNLLNWKQPGQNSAAKKAGDFPGRVHEVISKRPFRTQPGDMTIDEVNLLLNDLSKASREDKQLPIIEQFYRQMNPDELKWLICIILRVMNVGATEKTFLNIWHPDADALFNISSSLKKLCWELWNSSVRINSDEDRGVALFQCFQPQLANFQPKKMNAIVARMHVTEDDPEFWIEEKLDGERMQLHMRTSTHVRNKSDTDRDPWKEFSYWSRKAKDYTYLYGCSFDDEKSALTRHLRNAFNEGVESVVLDGEMITWDPKTDKMVPFGTLKTAALDQQSNPFSDGPRPLFRIFDILYLNGTDLTRYDLKTRRDALQKVVKPVERRFEILEYTTGRTWDDIERALRKVVAEASEGLVIKNPRSRYRLNDRNDDWLKVKPEYMEEFGESLDCLVVGAYYGSGRRGGGLSSFLCGLRCDSEPGAGPSQKFLSFFKVGGGLAANDYANIKHHTEGKWIKWDAKNPPTEWVELGGGVQYQRERPDVWIKPEDSVVVQAKAASVGPSDEFAVNLTLRFPRFQKLRSDKDWTSALGLQEFYELRALAETRKEENQAKARMQAASRKRAQTADRKRRPLQVAGYSQKSLDGAANYKEQSEPTSVFRGLTIYVMTGSTSPKKMTKVELEKLVKSQGGKIVQTADARPSDDGTPPDEVVCIASSRAVHVASLLKKGHLPVFKPAWIFDCIAQAHIDIDAGLTEMPLRPELDRHVFYSPDDRKENYQGEVDQYGNSFARDTTIDELKACMNHMDDIKDMDIDRRLLDLVSESPGCMFQNTVLYFVRLEEESDATTQGSISKFENAEVVARFAGARISLSLDDEATTHVVVDAGVENSKELRKLRHKIAERKLLPRLVTVEWITMSWAEETRLDEERFAPL</sequence>
<dbReference type="PANTHER" id="PTHR45997:SF1">
    <property type="entry name" value="DNA LIGASE 4"/>
    <property type="match status" value="1"/>
</dbReference>
<evidence type="ECO:0000256" key="16">
    <source>
        <dbReference type="RuleBase" id="RU000617"/>
    </source>
</evidence>
<evidence type="ECO:0000256" key="5">
    <source>
        <dbReference type="ARBA" id="ARBA00022723"/>
    </source>
</evidence>
<evidence type="ECO:0000313" key="22">
    <source>
        <dbReference type="Proteomes" id="UP001309876"/>
    </source>
</evidence>
<dbReference type="AlphaFoldDB" id="A0AAN7SX32"/>
<evidence type="ECO:0000256" key="18">
    <source>
        <dbReference type="SAM" id="MobiDB-lite"/>
    </source>
</evidence>
<comment type="similarity">
    <text evidence="3 17">Belongs to the ATP-dependent DNA ligase family.</text>
</comment>
<dbReference type="Gene3D" id="3.30.470.30">
    <property type="entry name" value="DNA ligase/mRNA capping enzyme"/>
    <property type="match status" value="1"/>
</dbReference>
<dbReference type="Gene3D" id="1.10.3260.10">
    <property type="entry name" value="DNA ligase, ATP-dependent, N-terminal domain"/>
    <property type="match status" value="1"/>
</dbReference>
<dbReference type="InterPro" id="IPR012340">
    <property type="entry name" value="NA-bd_OB-fold"/>
</dbReference>
<evidence type="ECO:0000256" key="7">
    <source>
        <dbReference type="ARBA" id="ARBA00022741"/>
    </source>
</evidence>